<dbReference type="RefSeq" id="WP_377742281.1">
    <property type="nucleotide sequence ID" value="NZ_JBHRXJ010000001.1"/>
</dbReference>
<evidence type="ECO:0000259" key="3">
    <source>
        <dbReference type="Pfam" id="PF13717"/>
    </source>
</evidence>
<reference evidence="5" key="1">
    <citation type="journal article" date="2019" name="Int. J. Syst. Evol. Microbiol.">
        <title>The Global Catalogue of Microorganisms (GCM) 10K type strain sequencing project: providing services to taxonomists for standard genome sequencing and annotation.</title>
        <authorList>
            <consortium name="The Broad Institute Genomics Platform"/>
            <consortium name="The Broad Institute Genome Sequencing Center for Infectious Disease"/>
            <person name="Wu L."/>
            <person name="Ma J."/>
        </authorList>
    </citation>
    <scope>NUCLEOTIDE SEQUENCE [LARGE SCALE GENOMIC DNA]</scope>
    <source>
        <strain evidence="5">KCTC 42899</strain>
    </source>
</reference>
<feature type="compositionally biased region" description="Pro residues" evidence="1">
    <location>
        <begin position="208"/>
        <end position="220"/>
    </location>
</feature>
<evidence type="ECO:0000313" key="5">
    <source>
        <dbReference type="Proteomes" id="UP001595721"/>
    </source>
</evidence>
<feature type="domain" description="Zinc finger/thioredoxin putative" evidence="3">
    <location>
        <begin position="1"/>
        <end position="35"/>
    </location>
</feature>
<keyword evidence="2" id="KW-0472">Membrane</keyword>
<organism evidence="4 5">
    <name type="scientific">Paracoccus mangrovi</name>
    <dbReference type="NCBI Taxonomy" id="1715645"/>
    <lineage>
        <taxon>Bacteria</taxon>
        <taxon>Pseudomonadati</taxon>
        <taxon>Pseudomonadota</taxon>
        <taxon>Alphaproteobacteria</taxon>
        <taxon>Rhodobacterales</taxon>
        <taxon>Paracoccaceae</taxon>
        <taxon>Paracoccus</taxon>
    </lineage>
</organism>
<keyword evidence="2" id="KW-1133">Transmembrane helix</keyword>
<gene>
    <name evidence="4" type="ORF">ACFOMH_02035</name>
</gene>
<keyword evidence="2" id="KW-0812">Transmembrane</keyword>
<keyword evidence="5" id="KW-1185">Reference proteome</keyword>
<protein>
    <submittedName>
        <fullName evidence="4">Zinc-ribbon domain-containing protein</fullName>
    </submittedName>
</protein>
<sequence>MRLTCPRCGAQYEIAESAIPVAGREVECSACAHVWHQPGAGKAAAPYDPAARPMLNRPLNESILSILREETARELQARTGTPPAGAASGSDAETGDEDTDQNIANRDAGAPPASAPPTSAPGDHDWPATTLTEAVRPGATDRPPVPAAQEQSALISERTEQEPPEDAPAEEETPAPTLPDAAELAATLTRSGPSPATTETATEAAIEAPPPTEASAPPVPGMDTGPFTAPATPARHGSGYATGFGLAAMLGLGIVTVYALAPRVPAGVMGGVLGEWRQEIDRGRLWLHDRIFDPATED</sequence>
<proteinExistence type="predicted"/>
<evidence type="ECO:0000313" key="4">
    <source>
        <dbReference type="EMBL" id="MFC3526935.1"/>
    </source>
</evidence>
<accession>A0ABV7QYQ5</accession>
<feature type="compositionally biased region" description="Acidic residues" evidence="1">
    <location>
        <begin position="162"/>
        <end position="173"/>
    </location>
</feature>
<feature type="region of interest" description="Disordered" evidence="1">
    <location>
        <begin position="74"/>
        <end position="177"/>
    </location>
</feature>
<comment type="caution">
    <text evidence="4">The sequence shown here is derived from an EMBL/GenBank/DDBJ whole genome shotgun (WGS) entry which is preliminary data.</text>
</comment>
<dbReference type="Proteomes" id="UP001595721">
    <property type="component" value="Unassembled WGS sequence"/>
</dbReference>
<feature type="compositionally biased region" description="Low complexity" evidence="1">
    <location>
        <begin position="190"/>
        <end position="207"/>
    </location>
</feature>
<feature type="region of interest" description="Disordered" evidence="1">
    <location>
        <begin position="190"/>
        <end position="233"/>
    </location>
</feature>
<dbReference type="EMBL" id="JBHRXJ010000001">
    <property type="protein sequence ID" value="MFC3526935.1"/>
    <property type="molecule type" value="Genomic_DNA"/>
</dbReference>
<evidence type="ECO:0000256" key="2">
    <source>
        <dbReference type="SAM" id="Phobius"/>
    </source>
</evidence>
<feature type="transmembrane region" description="Helical" evidence="2">
    <location>
        <begin position="240"/>
        <end position="261"/>
    </location>
</feature>
<dbReference type="NCBIfam" id="TIGR02098">
    <property type="entry name" value="MJ0042_CXXC"/>
    <property type="match status" value="1"/>
</dbReference>
<name>A0ABV7QYQ5_9RHOB</name>
<dbReference type="InterPro" id="IPR011723">
    <property type="entry name" value="Znf/thioredoxin_put"/>
</dbReference>
<dbReference type="Pfam" id="PF13717">
    <property type="entry name" value="Zn_ribbon_4"/>
    <property type="match status" value="1"/>
</dbReference>
<evidence type="ECO:0000256" key="1">
    <source>
        <dbReference type="SAM" id="MobiDB-lite"/>
    </source>
</evidence>